<evidence type="ECO:0000313" key="2">
    <source>
        <dbReference type="EMBL" id="CAI6335840.1"/>
    </source>
</evidence>
<feature type="compositionally biased region" description="Basic and acidic residues" evidence="1">
    <location>
        <begin position="19"/>
        <end position="61"/>
    </location>
</feature>
<accession>A0A9W4XPB6</accession>
<feature type="region of interest" description="Disordered" evidence="1">
    <location>
        <begin position="1"/>
        <end position="92"/>
    </location>
</feature>
<feature type="compositionally biased region" description="Basic residues" evidence="1">
    <location>
        <begin position="217"/>
        <end position="229"/>
    </location>
</feature>
<evidence type="ECO:0000256" key="1">
    <source>
        <dbReference type="SAM" id="MobiDB-lite"/>
    </source>
</evidence>
<organism evidence="2 3">
    <name type="scientific">Periconia digitata</name>
    <dbReference type="NCBI Taxonomy" id="1303443"/>
    <lineage>
        <taxon>Eukaryota</taxon>
        <taxon>Fungi</taxon>
        <taxon>Dikarya</taxon>
        <taxon>Ascomycota</taxon>
        <taxon>Pezizomycotina</taxon>
        <taxon>Dothideomycetes</taxon>
        <taxon>Pleosporomycetidae</taxon>
        <taxon>Pleosporales</taxon>
        <taxon>Massarineae</taxon>
        <taxon>Periconiaceae</taxon>
        <taxon>Periconia</taxon>
    </lineage>
</organism>
<dbReference type="OrthoDB" id="3944683at2759"/>
<dbReference type="EMBL" id="CAOQHR010000006">
    <property type="protein sequence ID" value="CAI6335840.1"/>
    <property type="molecule type" value="Genomic_DNA"/>
</dbReference>
<dbReference type="AlphaFoldDB" id="A0A9W4XPB6"/>
<feature type="compositionally biased region" description="Polar residues" evidence="1">
    <location>
        <begin position="202"/>
        <end position="213"/>
    </location>
</feature>
<protein>
    <submittedName>
        <fullName evidence="2">Uncharacterized protein</fullName>
    </submittedName>
</protein>
<feature type="compositionally biased region" description="Basic residues" evidence="1">
    <location>
        <begin position="126"/>
        <end position="152"/>
    </location>
</feature>
<gene>
    <name evidence="2" type="ORF">PDIGIT_LOCUS8926</name>
</gene>
<evidence type="ECO:0000313" key="3">
    <source>
        <dbReference type="Proteomes" id="UP001152607"/>
    </source>
</evidence>
<proteinExistence type="predicted"/>
<feature type="region of interest" description="Disordered" evidence="1">
    <location>
        <begin position="110"/>
        <end position="278"/>
    </location>
</feature>
<sequence>MCFPFSFASQKPKRNKSSPPRDKKRRDTLPSESLRGDGRRVVVEASEKRPPADWSRPRKSVDSPYQEWEDYMRRQQSHRPRGNAQRSRVHYATPLHVDIPDVWHRSVAHDNADSSDEMLRPLLNPRPHRSPHHRQKHASQKTLRGHGKRVTSKKSSQDKSGSGWRNPFAPSSPEKAKKTRRGDSHHYQHMESPPRTHRSHRQQTSSQYDNVPESSRSHQRRSRPRRHAPSGRQTTPNTSARRDPDRRFAVLAATNNALEDLRREAFQQPSPPPHRERLRRFQGVTIPASSIPYSWDCVSSTTSNGYGEPSSRSPRGR</sequence>
<reference evidence="2" key="1">
    <citation type="submission" date="2023-01" db="EMBL/GenBank/DDBJ databases">
        <authorList>
            <person name="Van Ghelder C."/>
            <person name="Rancurel C."/>
        </authorList>
    </citation>
    <scope>NUCLEOTIDE SEQUENCE</scope>
    <source>
        <strain evidence="2">CNCM I-4278</strain>
    </source>
</reference>
<keyword evidence="3" id="KW-1185">Reference proteome</keyword>
<feature type="compositionally biased region" description="Basic and acidic residues" evidence="1">
    <location>
        <begin position="181"/>
        <end position="194"/>
    </location>
</feature>
<name>A0A9W4XPB6_9PLEO</name>
<dbReference type="Proteomes" id="UP001152607">
    <property type="component" value="Unassembled WGS sequence"/>
</dbReference>
<comment type="caution">
    <text evidence="2">The sequence shown here is derived from an EMBL/GenBank/DDBJ whole genome shotgun (WGS) entry which is preliminary data.</text>
</comment>